<keyword evidence="2" id="KW-0812">Transmembrane</keyword>
<evidence type="ECO:0000256" key="1">
    <source>
        <dbReference type="SAM" id="MobiDB-lite"/>
    </source>
</evidence>
<reference evidence="3" key="1">
    <citation type="journal article" date="2018" name="Curr. Microbiol.">
        <title>Cellulosimicrobium arenosum sp. nov., Isolated from Marine Sediment Sand.</title>
        <authorList>
            <person name="Oh M."/>
            <person name="Kim J.H."/>
            <person name="Yoon J.H."/>
            <person name="Schumann P."/>
            <person name="Kim W."/>
        </authorList>
    </citation>
    <scope>NUCLEOTIDE SEQUENCE</scope>
    <source>
        <strain evidence="3">KCTC 49039</strain>
    </source>
</reference>
<dbReference type="Proteomes" id="UP000610846">
    <property type="component" value="Unassembled WGS sequence"/>
</dbReference>
<proteinExistence type="predicted"/>
<feature type="compositionally biased region" description="Low complexity" evidence="1">
    <location>
        <begin position="292"/>
        <end position="301"/>
    </location>
</feature>
<sequence>MTSSPSPRPATEEPADTAVDPKQSPPEKPQLSLTQVLASALAAITTTVLLSSFGIAGTIIGAAVASVATVVGNYAYTRSIDRTRAQLLPAVVQIAKPNGVVTRPRGAAAGPGSVTSVARGSADDATRQVSRGSVDTIETATMETGTASPAVGGAEDAAGVPARRPWLRLIDRYGKGRVLAVTALALFVVVMGVVLVVELVIGKPLSDAVRGQEGSGTSISRSAWTSDDGTTDPAQQQSGDEQPAPADDPSDVPSDVPSDDATDGTDAPTPEPSDSPTGDPTEQPTDVPTEQPTDGGTVDPGDGTDGDGAEDPEGGTDEDGATGAAPGGSANEDAGASGPGTAPGGTTSGGTAVEPTPAPTGSSRER</sequence>
<feature type="compositionally biased region" description="Low complexity" evidence="1">
    <location>
        <begin position="243"/>
        <end position="256"/>
    </location>
</feature>
<feature type="transmembrane region" description="Helical" evidence="2">
    <location>
        <begin position="55"/>
        <end position="76"/>
    </location>
</feature>
<dbReference type="EMBL" id="JACYHB010000005">
    <property type="protein sequence ID" value="MBD8079016.1"/>
    <property type="molecule type" value="Genomic_DNA"/>
</dbReference>
<evidence type="ECO:0000313" key="4">
    <source>
        <dbReference type="Proteomes" id="UP000610846"/>
    </source>
</evidence>
<gene>
    <name evidence="3" type="ORF">IF651_08100</name>
</gene>
<feature type="compositionally biased region" description="Polar residues" evidence="1">
    <location>
        <begin position="215"/>
        <end position="240"/>
    </location>
</feature>
<accession>A0A927G8Q4</accession>
<feature type="region of interest" description="Disordered" evidence="1">
    <location>
        <begin position="208"/>
        <end position="366"/>
    </location>
</feature>
<dbReference type="AlphaFoldDB" id="A0A927G8Q4"/>
<evidence type="ECO:0000256" key="2">
    <source>
        <dbReference type="SAM" id="Phobius"/>
    </source>
</evidence>
<feature type="region of interest" description="Disordered" evidence="1">
    <location>
        <begin position="1"/>
        <end position="29"/>
    </location>
</feature>
<feature type="compositionally biased region" description="Low complexity" evidence="1">
    <location>
        <begin position="321"/>
        <end position="336"/>
    </location>
</feature>
<keyword evidence="4" id="KW-1185">Reference proteome</keyword>
<feature type="compositionally biased region" description="Polar residues" evidence="1">
    <location>
        <begin position="274"/>
        <end position="291"/>
    </location>
</feature>
<evidence type="ECO:0000313" key="3">
    <source>
        <dbReference type="EMBL" id="MBD8079016.1"/>
    </source>
</evidence>
<organism evidence="3 4">
    <name type="scientific">Cellulosimicrobium arenosum</name>
    <dbReference type="NCBI Taxonomy" id="2708133"/>
    <lineage>
        <taxon>Bacteria</taxon>
        <taxon>Bacillati</taxon>
        <taxon>Actinomycetota</taxon>
        <taxon>Actinomycetes</taxon>
        <taxon>Micrococcales</taxon>
        <taxon>Promicromonosporaceae</taxon>
        <taxon>Cellulosimicrobium</taxon>
    </lineage>
</organism>
<name>A0A927G8Q4_9MICO</name>
<keyword evidence="2" id="KW-1133">Transmembrane helix</keyword>
<protein>
    <submittedName>
        <fullName evidence="3">Uncharacterized protein</fullName>
    </submittedName>
</protein>
<dbReference type="RefSeq" id="WP_191828602.1">
    <property type="nucleotide sequence ID" value="NZ_JACYHB010000005.1"/>
</dbReference>
<feature type="compositionally biased region" description="Acidic residues" evidence="1">
    <location>
        <begin position="302"/>
        <end position="320"/>
    </location>
</feature>
<comment type="caution">
    <text evidence="3">The sequence shown here is derived from an EMBL/GenBank/DDBJ whole genome shotgun (WGS) entry which is preliminary data.</text>
</comment>
<keyword evidence="2" id="KW-0472">Membrane</keyword>
<feature type="compositionally biased region" description="Gly residues" evidence="1">
    <location>
        <begin position="337"/>
        <end position="348"/>
    </location>
</feature>
<reference evidence="3" key="2">
    <citation type="submission" date="2020-09" db="EMBL/GenBank/DDBJ databases">
        <authorList>
            <person name="Yu Y."/>
        </authorList>
    </citation>
    <scope>NUCLEOTIDE SEQUENCE</scope>
    <source>
        <strain evidence="3">KCTC 49039</strain>
    </source>
</reference>
<feature type="transmembrane region" description="Helical" evidence="2">
    <location>
        <begin position="178"/>
        <end position="201"/>
    </location>
</feature>